<accession>A0ABN1H365</accession>
<evidence type="ECO:0008006" key="3">
    <source>
        <dbReference type="Google" id="ProtNLM"/>
    </source>
</evidence>
<dbReference type="InterPro" id="IPR036390">
    <property type="entry name" value="WH_DNA-bd_sf"/>
</dbReference>
<comment type="caution">
    <text evidence="1">The sequence shown here is derived from an EMBL/GenBank/DDBJ whole genome shotgun (WGS) entry which is preliminary data.</text>
</comment>
<dbReference type="Gene3D" id="1.10.10.10">
    <property type="entry name" value="Winged helix-like DNA-binding domain superfamily/Winged helix DNA-binding domain"/>
    <property type="match status" value="1"/>
</dbReference>
<evidence type="ECO:0000313" key="2">
    <source>
        <dbReference type="Proteomes" id="UP001501352"/>
    </source>
</evidence>
<dbReference type="EMBL" id="BAAAGA010000006">
    <property type="protein sequence ID" value="GAA0627801.1"/>
    <property type="molecule type" value="Genomic_DNA"/>
</dbReference>
<reference evidence="1 2" key="1">
    <citation type="journal article" date="2019" name="Int. J. Syst. Evol. Microbiol.">
        <title>The Global Catalogue of Microorganisms (GCM) 10K type strain sequencing project: providing services to taxonomists for standard genome sequencing and annotation.</title>
        <authorList>
            <consortium name="The Broad Institute Genomics Platform"/>
            <consortium name="The Broad Institute Genome Sequencing Center for Infectious Disease"/>
            <person name="Wu L."/>
            <person name="Ma J."/>
        </authorList>
    </citation>
    <scope>NUCLEOTIDE SEQUENCE [LARGE SCALE GENOMIC DNA]</scope>
    <source>
        <strain evidence="1 2">JCM 12928</strain>
    </source>
</reference>
<keyword evidence="2" id="KW-1185">Reference proteome</keyword>
<protein>
    <recommendedName>
        <fullName evidence="3">MarR family transcriptional regulator</fullName>
    </recommendedName>
</protein>
<name>A0ABN1H365_9CAUL</name>
<gene>
    <name evidence="1" type="ORF">GCM10009422_26050</name>
</gene>
<dbReference type="RefSeq" id="WP_343794418.1">
    <property type="nucleotide sequence ID" value="NZ_BAAAGA010000006.1"/>
</dbReference>
<dbReference type="SUPFAM" id="SSF46785">
    <property type="entry name" value="Winged helix' DNA-binding domain"/>
    <property type="match status" value="1"/>
</dbReference>
<dbReference type="InterPro" id="IPR036388">
    <property type="entry name" value="WH-like_DNA-bd_sf"/>
</dbReference>
<sequence>MQNVALIPSPSSEIDRASRPRTSINMVAAIKAAQVRAPGMTLTQLVIFLTVAAEEGIRLNDLGARINESQATVSRSVSALTETGLRGSQKQGYGLLVLLRDRDDGRGRRAALSEAGHRLLVWIEATLQGRWSAG</sequence>
<proteinExistence type="predicted"/>
<organism evidence="1 2">
    <name type="scientific">Brevundimonas kwangchunensis</name>
    <dbReference type="NCBI Taxonomy" id="322163"/>
    <lineage>
        <taxon>Bacteria</taxon>
        <taxon>Pseudomonadati</taxon>
        <taxon>Pseudomonadota</taxon>
        <taxon>Alphaproteobacteria</taxon>
        <taxon>Caulobacterales</taxon>
        <taxon>Caulobacteraceae</taxon>
        <taxon>Brevundimonas</taxon>
    </lineage>
</organism>
<evidence type="ECO:0000313" key="1">
    <source>
        <dbReference type="EMBL" id="GAA0627801.1"/>
    </source>
</evidence>
<dbReference type="Proteomes" id="UP001501352">
    <property type="component" value="Unassembled WGS sequence"/>
</dbReference>